<proteinExistence type="predicted"/>
<accession>A0ACD0NL54</accession>
<dbReference type="EMBL" id="KZ820933">
    <property type="protein sequence ID" value="PWN46526.1"/>
    <property type="molecule type" value="Genomic_DNA"/>
</dbReference>
<organism evidence="1 2">
    <name type="scientific">Violaceomyces palustris</name>
    <dbReference type="NCBI Taxonomy" id="1673888"/>
    <lineage>
        <taxon>Eukaryota</taxon>
        <taxon>Fungi</taxon>
        <taxon>Dikarya</taxon>
        <taxon>Basidiomycota</taxon>
        <taxon>Ustilaginomycotina</taxon>
        <taxon>Ustilaginomycetes</taxon>
        <taxon>Violaceomycetales</taxon>
        <taxon>Violaceomycetaceae</taxon>
        <taxon>Violaceomyces</taxon>
    </lineage>
</organism>
<sequence>MQFTTLIAILVPTLASLVIGGAIPTKTNCGGVTYSKSDISTAINAARKDAANGVYPDDYPHAYYQEASEHITLTCTSKGPYSEFPLEHGYAYTSTEDNYVSPGADRVVYVTSSGEYCASVT</sequence>
<dbReference type="Proteomes" id="UP000245626">
    <property type="component" value="Unassembled WGS sequence"/>
</dbReference>
<name>A0ACD0NL54_9BASI</name>
<reference evidence="1 2" key="1">
    <citation type="journal article" date="2018" name="Mol. Biol. Evol.">
        <title>Broad Genomic Sampling Reveals a Smut Pathogenic Ancestry of the Fungal Clade Ustilaginomycotina.</title>
        <authorList>
            <person name="Kijpornyongpan T."/>
            <person name="Mondo S.J."/>
            <person name="Barry K."/>
            <person name="Sandor L."/>
            <person name="Lee J."/>
            <person name="Lipzen A."/>
            <person name="Pangilinan J."/>
            <person name="LaButti K."/>
            <person name="Hainaut M."/>
            <person name="Henrissat B."/>
            <person name="Grigoriev I.V."/>
            <person name="Spatafora J.W."/>
            <person name="Aime M.C."/>
        </authorList>
    </citation>
    <scope>NUCLEOTIDE SEQUENCE [LARGE SCALE GENOMIC DNA]</scope>
    <source>
        <strain evidence="1 2">SA 807</strain>
    </source>
</reference>
<gene>
    <name evidence="1" type="ORF">IE53DRAFT_372291</name>
</gene>
<evidence type="ECO:0000313" key="1">
    <source>
        <dbReference type="EMBL" id="PWN46526.1"/>
    </source>
</evidence>
<keyword evidence="2" id="KW-1185">Reference proteome</keyword>
<protein>
    <submittedName>
        <fullName evidence="1">Ustilago Sphaerogena ribonuclease U2</fullName>
    </submittedName>
</protein>
<evidence type="ECO:0000313" key="2">
    <source>
        <dbReference type="Proteomes" id="UP000245626"/>
    </source>
</evidence>